<comment type="caution">
    <text evidence="1">The sequence shown here is derived from an EMBL/GenBank/DDBJ whole genome shotgun (WGS) entry which is preliminary data.</text>
</comment>
<dbReference type="Proteomes" id="UP001152523">
    <property type="component" value="Unassembled WGS sequence"/>
</dbReference>
<proteinExistence type="predicted"/>
<keyword evidence="2" id="KW-1185">Reference proteome</keyword>
<evidence type="ECO:0000313" key="2">
    <source>
        <dbReference type="Proteomes" id="UP001152523"/>
    </source>
</evidence>
<sequence>MPSGAKKLTCVLFR</sequence>
<accession>A0AAV0DWZ2</accession>
<gene>
    <name evidence="1" type="ORF">CEPIT_LOCUS19413</name>
</gene>
<protein>
    <submittedName>
        <fullName evidence="1">Uncharacterized protein</fullName>
    </submittedName>
</protein>
<dbReference type="EMBL" id="CAMAPF010000180">
    <property type="protein sequence ID" value="CAH9111132.1"/>
    <property type="molecule type" value="Genomic_DNA"/>
</dbReference>
<feature type="non-terminal residue" evidence="1">
    <location>
        <position position="14"/>
    </location>
</feature>
<evidence type="ECO:0000313" key="1">
    <source>
        <dbReference type="EMBL" id="CAH9111132.1"/>
    </source>
</evidence>
<reference evidence="1" key="1">
    <citation type="submission" date="2022-07" db="EMBL/GenBank/DDBJ databases">
        <authorList>
            <person name="Macas J."/>
            <person name="Novak P."/>
            <person name="Neumann P."/>
        </authorList>
    </citation>
    <scope>NUCLEOTIDE SEQUENCE</scope>
</reference>
<organism evidence="1 2">
    <name type="scientific">Cuscuta epithymum</name>
    <dbReference type="NCBI Taxonomy" id="186058"/>
    <lineage>
        <taxon>Eukaryota</taxon>
        <taxon>Viridiplantae</taxon>
        <taxon>Streptophyta</taxon>
        <taxon>Embryophyta</taxon>
        <taxon>Tracheophyta</taxon>
        <taxon>Spermatophyta</taxon>
        <taxon>Magnoliopsida</taxon>
        <taxon>eudicotyledons</taxon>
        <taxon>Gunneridae</taxon>
        <taxon>Pentapetalae</taxon>
        <taxon>asterids</taxon>
        <taxon>lamiids</taxon>
        <taxon>Solanales</taxon>
        <taxon>Convolvulaceae</taxon>
        <taxon>Cuscuteae</taxon>
        <taxon>Cuscuta</taxon>
        <taxon>Cuscuta subgen. Cuscuta</taxon>
    </lineage>
</organism>
<name>A0AAV0DWZ2_9ASTE</name>